<dbReference type="RefSeq" id="XP_017345348.1">
    <property type="nucleotide sequence ID" value="XM_017489859.3"/>
</dbReference>
<evidence type="ECO:0000256" key="6">
    <source>
        <dbReference type="ARBA" id="ARBA00022692"/>
    </source>
</evidence>
<dbReference type="Proteomes" id="UP000221080">
    <property type="component" value="Chromosome 16"/>
</dbReference>
<dbReference type="GO" id="GO:0005929">
    <property type="term" value="C:cilium"/>
    <property type="evidence" value="ECO:0007669"/>
    <property type="project" value="UniProtKB-SubCell"/>
</dbReference>
<dbReference type="KEGG" id="ipu:108277270"/>
<feature type="transmembrane region" description="Helical" evidence="10">
    <location>
        <begin position="79"/>
        <end position="105"/>
    </location>
</feature>
<dbReference type="PANTHER" id="PTHR31622">
    <property type="entry name" value="TRANSMEMBRANE PROTEIN 218"/>
    <property type="match status" value="1"/>
</dbReference>
<evidence type="ECO:0000256" key="1">
    <source>
        <dbReference type="ARBA" id="ARBA00003173"/>
    </source>
</evidence>
<comment type="subcellular location">
    <subcellularLocation>
        <location evidence="2">Cell projection</location>
        <location evidence="2">Cilium</location>
    </subcellularLocation>
    <subcellularLocation>
        <location evidence="3">Membrane</location>
        <topology evidence="3">Multi-pass membrane protein</topology>
    </subcellularLocation>
</comment>
<dbReference type="RefSeq" id="XP_053542963.1">
    <property type="nucleotide sequence ID" value="XM_053686988.1"/>
</dbReference>
<evidence type="ECO:0000256" key="5">
    <source>
        <dbReference type="ARBA" id="ARBA00015054"/>
    </source>
</evidence>
<protein>
    <recommendedName>
        <fullName evidence="5">Transmembrane protein 218</fullName>
    </recommendedName>
</protein>
<evidence type="ECO:0000256" key="3">
    <source>
        <dbReference type="ARBA" id="ARBA00004141"/>
    </source>
</evidence>
<dbReference type="CTD" id="219854"/>
<keyword evidence="7 10" id="KW-1133">Transmembrane helix</keyword>
<dbReference type="InterPro" id="IPR057973">
    <property type="entry name" value="TMEM218_N"/>
</dbReference>
<accession>A0A2D0SRM5</accession>
<evidence type="ECO:0000256" key="7">
    <source>
        <dbReference type="ARBA" id="ARBA00022989"/>
    </source>
</evidence>
<dbReference type="InterPro" id="IPR026771">
    <property type="entry name" value="Tmem218"/>
</dbReference>
<feature type="transmembrane region" description="Helical" evidence="10">
    <location>
        <begin position="41"/>
        <end position="59"/>
    </location>
</feature>
<evidence type="ECO:0000256" key="10">
    <source>
        <dbReference type="SAM" id="Phobius"/>
    </source>
</evidence>
<dbReference type="Pfam" id="PF25810">
    <property type="entry name" value="TMEM218_N"/>
    <property type="match status" value="1"/>
</dbReference>
<evidence type="ECO:0000259" key="11">
    <source>
        <dbReference type="Pfam" id="PF25810"/>
    </source>
</evidence>
<evidence type="ECO:0000313" key="14">
    <source>
        <dbReference type="RefSeq" id="XP_053542963.1"/>
    </source>
</evidence>
<keyword evidence="9" id="KW-0966">Cell projection</keyword>
<evidence type="ECO:0000256" key="2">
    <source>
        <dbReference type="ARBA" id="ARBA00004138"/>
    </source>
</evidence>
<keyword evidence="8 10" id="KW-0472">Membrane</keyword>
<keyword evidence="6 10" id="KW-0812">Transmembrane</keyword>
<evidence type="ECO:0000313" key="13">
    <source>
        <dbReference type="RefSeq" id="XP_017345348.1"/>
    </source>
</evidence>
<dbReference type="OMA" id="PATEMKI"/>
<dbReference type="AlphaFoldDB" id="A0A2D0SRM5"/>
<evidence type="ECO:0000256" key="9">
    <source>
        <dbReference type="ARBA" id="ARBA00023273"/>
    </source>
</evidence>
<dbReference type="GO" id="GO:0016020">
    <property type="term" value="C:membrane"/>
    <property type="evidence" value="ECO:0007669"/>
    <property type="project" value="UniProtKB-SubCell"/>
</dbReference>
<evidence type="ECO:0000256" key="8">
    <source>
        <dbReference type="ARBA" id="ARBA00023136"/>
    </source>
</evidence>
<dbReference type="STRING" id="7998.ENSIPUP00000009920"/>
<comment type="function">
    <text evidence="1">May be involved in ciliary biogenesis or function.</text>
</comment>
<comment type="similarity">
    <text evidence="4">Belongs to the TMEM218 family.</text>
</comment>
<proteinExistence type="inferred from homology"/>
<dbReference type="GeneID" id="108277270"/>
<feature type="transmembrane region" description="Helical" evidence="10">
    <location>
        <begin position="6"/>
        <end position="29"/>
    </location>
</feature>
<reference evidence="12" key="1">
    <citation type="journal article" date="2016" name="Nat. Commun.">
        <title>The channel catfish genome sequence provides insights into the evolution of scale formation in teleosts.</title>
        <authorList>
            <person name="Liu Z."/>
            <person name="Liu S."/>
            <person name="Yao J."/>
            <person name="Bao L."/>
            <person name="Zhang J."/>
            <person name="Li Y."/>
            <person name="Jiang C."/>
            <person name="Sun L."/>
            <person name="Wang R."/>
            <person name="Zhang Y."/>
            <person name="Zhou T."/>
            <person name="Zeng Q."/>
            <person name="Fu Q."/>
            <person name="Gao S."/>
            <person name="Li N."/>
            <person name="Koren S."/>
            <person name="Jiang Y."/>
            <person name="Zimin A."/>
            <person name="Xu P."/>
            <person name="Phillippy A.M."/>
            <person name="Geng X."/>
            <person name="Song L."/>
            <person name="Sun F."/>
            <person name="Li C."/>
            <person name="Wang X."/>
            <person name="Chen A."/>
            <person name="Jin Y."/>
            <person name="Yuan Z."/>
            <person name="Yang Y."/>
            <person name="Tan S."/>
            <person name="Peatman E."/>
            <person name="Lu J."/>
            <person name="Qin Z."/>
            <person name="Dunham R."/>
            <person name="Li Z."/>
            <person name="Sonstegard T."/>
            <person name="Feng J."/>
            <person name="Danzmann R.G."/>
            <person name="Schroeder S."/>
            <person name="Scheffler B."/>
            <person name="Duke M.V."/>
            <person name="Ballard L."/>
            <person name="Kucuktas H."/>
            <person name="Kaltenboeck L."/>
            <person name="Liu H."/>
            <person name="Armbruster J."/>
            <person name="Xie Y."/>
            <person name="Kirby M.L."/>
            <person name="Tian Y."/>
            <person name="Flanagan M.E."/>
            <person name="Mu W."/>
            <person name="Waldbieser G.C."/>
        </authorList>
    </citation>
    <scope>NUCLEOTIDE SEQUENCE [LARGE SCALE GENOMIC DNA]</scope>
    <source>
        <strain evidence="12">SDA103</strain>
    </source>
</reference>
<dbReference type="GeneTree" id="ENSGT00390000016247"/>
<feature type="domain" description="Transmembrane protein 218 N-terminal" evidence="11">
    <location>
        <begin position="5"/>
        <end position="60"/>
    </location>
</feature>
<reference evidence="13 14" key="2">
    <citation type="submission" date="2025-04" db="UniProtKB">
        <authorList>
            <consortium name="RefSeq"/>
        </authorList>
    </citation>
    <scope>IDENTIFICATION</scope>
    <source>
        <tissue evidence="13 14">Blood</tissue>
    </source>
</reference>
<keyword evidence="12" id="KW-1185">Reference proteome</keyword>
<evidence type="ECO:0000256" key="4">
    <source>
        <dbReference type="ARBA" id="ARBA00010775"/>
    </source>
</evidence>
<organism evidence="12 13">
    <name type="scientific">Ictalurus punctatus</name>
    <name type="common">Channel catfish</name>
    <name type="synonym">Silurus punctatus</name>
    <dbReference type="NCBI Taxonomy" id="7998"/>
    <lineage>
        <taxon>Eukaryota</taxon>
        <taxon>Metazoa</taxon>
        <taxon>Chordata</taxon>
        <taxon>Craniata</taxon>
        <taxon>Vertebrata</taxon>
        <taxon>Euteleostomi</taxon>
        <taxon>Actinopterygii</taxon>
        <taxon>Neopterygii</taxon>
        <taxon>Teleostei</taxon>
        <taxon>Ostariophysi</taxon>
        <taxon>Siluriformes</taxon>
        <taxon>Ictaluridae</taxon>
        <taxon>Ictalurus</taxon>
    </lineage>
</organism>
<evidence type="ECO:0000313" key="12">
    <source>
        <dbReference type="Proteomes" id="UP000221080"/>
    </source>
</evidence>
<dbReference type="PANTHER" id="PTHR31622:SF1">
    <property type="entry name" value="TRANSMEMBRANE PROTEIN 218"/>
    <property type="match status" value="1"/>
</dbReference>
<gene>
    <name evidence="13 14" type="primary">tmem218</name>
</gene>
<sequence>MGGALVLGVGTGVFLIALMWIGTLVLSLIMSRVAGSTKLGIIPLVLLALTITLILVFFPRTSELPSPVKEKQVVDTFFIGRYVLLAVVSVVFLVSLFILLPFHFLEPVYAKPLRAH</sequence>
<name>A0A2D0SRM5_ICTPU</name>